<gene>
    <name evidence="1" type="ORF">Vretifemale_20357</name>
    <name evidence="2" type="ORF">Vretimale_12999</name>
</gene>
<reference evidence="1" key="1">
    <citation type="journal article" date="2021" name="Proc. Natl. Acad. Sci. U.S.A.">
        <title>Three genomes in the algal genus Volvox reveal the fate of a haploid sex-determining region after a transition to homothallism.</title>
        <authorList>
            <person name="Yamamoto K."/>
            <person name="Hamaji T."/>
            <person name="Kawai-Toyooka H."/>
            <person name="Matsuzaki R."/>
            <person name="Takahashi F."/>
            <person name="Nishimura Y."/>
            <person name="Kawachi M."/>
            <person name="Noguchi H."/>
            <person name="Minakuchi Y."/>
            <person name="Umen J.G."/>
            <person name="Toyoda A."/>
            <person name="Nozaki H."/>
        </authorList>
    </citation>
    <scope>NUCLEOTIDE SEQUENCE</scope>
    <source>
        <strain evidence="2">NIES-3785</strain>
        <strain evidence="1">NIES-3786</strain>
    </source>
</reference>
<dbReference type="Proteomes" id="UP000722791">
    <property type="component" value="Unassembled WGS sequence"/>
</dbReference>
<proteinExistence type="predicted"/>
<dbReference type="OrthoDB" id="527688at2759"/>
<dbReference type="EMBL" id="BNCP01000085">
    <property type="protein sequence ID" value="GIL92934.1"/>
    <property type="molecule type" value="Genomic_DNA"/>
</dbReference>
<name>A0A8J4D0T9_9CHLO</name>
<dbReference type="Proteomes" id="UP000747110">
    <property type="component" value="Unassembled WGS sequence"/>
</dbReference>
<sequence>MSFLTYAHRDLLISCSPVGFRNSLMLQPPYGYAQLIPPQPKSDSAPAVMTDGMMKFSLPVPALSLFAPPLFPHPTIARENVEFSAFILGEEYHIIPISNEHQQYACNVLNLGESRIILVHVRL</sequence>
<organism evidence="1 3">
    <name type="scientific">Volvox reticuliferus</name>
    <dbReference type="NCBI Taxonomy" id="1737510"/>
    <lineage>
        <taxon>Eukaryota</taxon>
        <taxon>Viridiplantae</taxon>
        <taxon>Chlorophyta</taxon>
        <taxon>core chlorophytes</taxon>
        <taxon>Chlorophyceae</taxon>
        <taxon>CS clade</taxon>
        <taxon>Chlamydomonadales</taxon>
        <taxon>Volvocaceae</taxon>
        <taxon>Volvox</taxon>
    </lineage>
</organism>
<dbReference type="AlphaFoldDB" id="A0A8J4D0T9"/>
<evidence type="ECO:0000313" key="3">
    <source>
        <dbReference type="Proteomes" id="UP000747110"/>
    </source>
</evidence>
<keyword evidence="3" id="KW-1185">Reference proteome</keyword>
<evidence type="ECO:0000313" key="2">
    <source>
        <dbReference type="EMBL" id="GIM09139.1"/>
    </source>
</evidence>
<comment type="caution">
    <text evidence="1">The sequence shown here is derived from an EMBL/GenBank/DDBJ whole genome shotgun (WGS) entry which is preliminary data.</text>
</comment>
<accession>A0A8J4D0T9</accession>
<dbReference type="EMBL" id="BNCQ01000030">
    <property type="protein sequence ID" value="GIM09139.1"/>
    <property type="molecule type" value="Genomic_DNA"/>
</dbReference>
<protein>
    <submittedName>
        <fullName evidence="1">Uncharacterized protein</fullName>
    </submittedName>
</protein>
<evidence type="ECO:0000313" key="1">
    <source>
        <dbReference type="EMBL" id="GIL92934.1"/>
    </source>
</evidence>